<sequence>MAAKTQRYGVHRRVAEDDRGATGPFILGGASHATIGTINIHSPNRDVLAHPQPSPQPLNPTVAVSVSVQCEHSNGEMNSKETRGNENKGEEIPRILALLGRLRFSFPSLPFFVPTEQLQGSPATADLSSSGNEGRTTGGDVQVIPLDKQEDPAPSDPACHEVYVQAMLGAKYGLPCWSPGSTDPKIHPFGVVPGDVGTYTTLDGFQISFNLFADQATLCRMSKMCRTNGRCRGLKGRYSTKPNWARSGDTITRGASVQAHVAVDNEAISSVKVLHEFCCTGQSGAILAMPTPVDMEKADSPVEIGKYIRTHADAIFRHANAIQPLGDDESIYIATSCVKSGSWAMAAYKDKMAIEHNTLQLVSIDPGLNSEGSRVSQYSWTQRGLAQTQWGRSDEGHMKDQALFLRGFKLAVSEEFRLRMENGDDDDDDDDDGESNSKGPRDAQLDRNHASGDPDFGGKEGPSTSEGSQGNDQGSGQNSHSHYRAHTPAESGIDCASFPGSTNAPYHPSDVINAHVLLQVRSWCVQ</sequence>
<keyword evidence="3" id="KW-1185">Reference proteome</keyword>
<name>A0A4Y7T2G1_COPMI</name>
<comment type="caution">
    <text evidence="2">The sequence shown here is derived from an EMBL/GenBank/DDBJ whole genome shotgun (WGS) entry which is preliminary data.</text>
</comment>
<feature type="compositionally biased region" description="Low complexity" evidence="1">
    <location>
        <begin position="465"/>
        <end position="479"/>
    </location>
</feature>
<protein>
    <submittedName>
        <fullName evidence="2">Uncharacterized protein</fullName>
    </submittedName>
</protein>
<evidence type="ECO:0000313" key="3">
    <source>
        <dbReference type="Proteomes" id="UP000298030"/>
    </source>
</evidence>
<evidence type="ECO:0000256" key="1">
    <source>
        <dbReference type="SAM" id="MobiDB-lite"/>
    </source>
</evidence>
<evidence type="ECO:0000313" key="2">
    <source>
        <dbReference type="EMBL" id="TEB28164.1"/>
    </source>
</evidence>
<feature type="compositionally biased region" description="Acidic residues" evidence="1">
    <location>
        <begin position="423"/>
        <end position="434"/>
    </location>
</feature>
<dbReference type="OrthoDB" id="2662290at2759"/>
<proteinExistence type="predicted"/>
<dbReference type="Proteomes" id="UP000298030">
    <property type="component" value="Unassembled WGS sequence"/>
</dbReference>
<feature type="region of interest" description="Disordered" evidence="1">
    <location>
        <begin position="121"/>
        <end position="140"/>
    </location>
</feature>
<gene>
    <name evidence="2" type="ORF">FA13DRAFT_815290</name>
</gene>
<organism evidence="2 3">
    <name type="scientific">Coprinellus micaceus</name>
    <name type="common">Glistening ink-cap mushroom</name>
    <name type="synonym">Coprinus micaceus</name>
    <dbReference type="NCBI Taxonomy" id="71717"/>
    <lineage>
        <taxon>Eukaryota</taxon>
        <taxon>Fungi</taxon>
        <taxon>Dikarya</taxon>
        <taxon>Basidiomycota</taxon>
        <taxon>Agaricomycotina</taxon>
        <taxon>Agaricomycetes</taxon>
        <taxon>Agaricomycetidae</taxon>
        <taxon>Agaricales</taxon>
        <taxon>Agaricineae</taxon>
        <taxon>Psathyrellaceae</taxon>
        <taxon>Coprinellus</taxon>
    </lineage>
</organism>
<feature type="compositionally biased region" description="Basic and acidic residues" evidence="1">
    <location>
        <begin position="439"/>
        <end position="458"/>
    </location>
</feature>
<dbReference type="STRING" id="71717.A0A4Y7T2G1"/>
<reference evidence="2 3" key="1">
    <citation type="journal article" date="2019" name="Nat. Ecol. Evol.">
        <title>Megaphylogeny resolves global patterns of mushroom evolution.</title>
        <authorList>
            <person name="Varga T."/>
            <person name="Krizsan K."/>
            <person name="Foldi C."/>
            <person name="Dima B."/>
            <person name="Sanchez-Garcia M."/>
            <person name="Sanchez-Ramirez S."/>
            <person name="Szollosi G.J."/>
            <person name="Szarkandi J.G."/>
            <person name="Papp V."/>
            <person name="Albert L."/>
            <person name="Andreopoulos W."/>
            <person name="Angelini C."/>
            <person name="Antonin V."/>
            <person name="Barry K.W."/>
            <person name="Bougher N.L."/>
            <person name="Buchanan P."/>
            <person name="Buyck B."/>
            <person name="Bense V."/>
            <person name="Catcheside P."/>
            <person name="Chovatia M."/>
            <person name="Cooper J."/>
            <person name="Damon W."/>
            <person name="Desjardin D."/>
            <person name="Finy P."/>
            <person name="Geml J."/>
            <person name="Haridas S."/>
            <person name="Hughes K."/>
            <person name="Justo A."/>
            <person name="Karasinski D."/>
            <person name="Kautmanova I."/>
            <person name="Kiss B."/>
            <person name="Kocsube S."/>
            <person name="Kotiranta H."/>
            <person name="LaButti K.M."/>
            <person name="Lechner B.E."/>
            <person name="Liimatainen K."/>
            <person name="Lipzen A."/>
            <person name="Lukacs Z."/>
            <person name="Mihaltcheva S."/>
            <person name="Morgado L.N."/>
            <person name="Niskanen T."/>
            <person name="Noordeloos M.E."/>
            <person name="Ohm R.A."/>
            <person name="Ortiz-Santana B."/>
            <person name="Ovrebo C."/>
            <person name="Racz N."/>
            <person name="Riley R."/>
            <person name="Savchenko A."/>
            <person name="Shiryaev A."/>
            <person name="Soop K."/>
            <person name="Spirin V."/>
            <person name="Szebenyi C."/>
            <person name="Tomsovsky M."/>
            <person name="Tulloss R.E."/>
            <person name="Uehling J."/>
            <person name="Grigoriev I.V."/>
            <person name="Vagvolgyi C."/>
            <person name="Papp T."/>
            <person name="Martin F.M."/>
            <person name="Miettinen O."/>
            <person name="Hibbett D.S."/>
            <person name="Nagy L.G."/>
        </authorList>
    </citation>
    <scope>NUCLEOTIDE SEQUENCE [LARGE SCALE GENOMIC DNA]</scope>
    <source>
        <strain evidence="2 3">FP101781</strain>
    </source>
</reference>
<feature type="region of interest" description="Disordered" evidence="1">
    <location>
        <begin position="421"/>
        <end position="496"/>
    </location>
</feature>
<dbReference type="EMBL" id="QPFP01000034">
    <property type="protein sequence ID" value="TEB28164.1"/>
    <property type="molecule type" value="Genomic_DNA"/>
</dbReference>
<feature type="compositionally biased region" description="Polar residues" evidence="1">
    <location>
        <begin position="121"/>
        <end position="135"/>
    </location>
</feature>
<dbReference type="AlphaFoldDB" id="A0A4Y7T2G1"/>
<accession>A0A4Y7T2G1</accession>